<protein>
    <submittedName>
        <fullName evidence="1">Uncharacterized protein</fullName>
    </submittedName>
</protein>
<evidence type="ECO:0000313" key="1">
    <source>
        <dbReference type="EMBL" id="KAJ6709676.1"/>
    </source>
</evidence>
<dbReference type="AlphaFoldDB" id="A0A9Q0YSQ8"/>
<keyword evidence="2" id="KW-1185">Reference proteome</keyword>
<comment type="caution">
    <text evidence="1">The sequence shown here is derived from an EMBL/GenBank/DDBJ whole genome shotgun (WGS) entry which is preliminary data.</text>
</comment>
<reference evidence="1" key="2">
    <citation type="journal article" date="2023" name="Int. J. Mol. Sci.">
        <title>De Novo Assembly and Annotation of 11 Diverse Shrub Willow (Salix) Genomes Reveals Novel Gene Organization in Sex-Linked Regions.</title>
        <authorList>
            <person name="Hyden B."/>
            <person name="Feng K."/>
            <person name="Yates T.B."/>
            <person name="Jawdy S."/>
            <person name="Cereghino C."/>
            <person name="Smart L.B."/>
            <person name="Muchero W."/>
        </authorList>
    </citation>
    <scope>NUCLEOTIDE SEQUENCE</scope>
    <source>
        <tissue evidence="1">Shoot tip</tissue>
    </source>
</reference>
<proteinExistence type="predicted"/>
<dbReference type="Proteomes" id="UP001151752">
    <property type="component" value="Chromosome 2"/>
</dbReference>
<reference evidence="1" key="1">
    <citation type="submission" date="2022-11" db="EMBL/GenBank/DDBJ databases">
        <authorList>
            <person name="Hyden B.L."/>
            <person name="Feng K."/>
            <person name="Yates T."/>
            <person name="Jawdy S."/>
            <person name="Smart L.B."/>
            <person name="Muchero W."/>
        </authorList>
    </citation>
    <scope>NUCLEOTIDE SEQUENCE</scope>
    <source>
        <tissue evidence="1">Shoot tip</tissue>
    </source>
</reference>
<evidence type="ECO:0000313" key="2">
    <source>
        <dbReference type="Proteomes" id="UP001151752"/>
    </source>
</evidence>
<name>A0A9Q0YSQ8_9ROSI</name>
<dbReference type="EMBL" id="JAPFFM010000015">
    <property type="protein sequence ID" value="KAJ6709676.1"/>
    <property type="molecule type" value="Genomic_DNA"/>
</dbReference>
<sequence>MILGDSSGDDNHEIKAPKKRAEMWVQDETRSLIGLRREFSEREDGCFVLGKIGFVSRYGFGLGLATGANRRPSAVLDKSTVWLFNCITLSWSGSSVVDIVQYK</sequence>
<organism evidence="1 2">
    <name type="scientific">Salix koriyanagi</name>
    <dbReference type="NCBI Taxonomy" id="2511006"/>
    <lineage>
        <taxon>Eukaryota</taxon>
        <taxon>Viridiplantae</taxon>
        <taxon>Streptophyta</taxon>
        <taxon>Embryophyta</taxon>
        <taxon>Tracheophyta</taxon>
        <taxon>Spermatophyta</taxon>
        <taxon>Magnoliopsida</taxon>
        <taxon>eudicotyledons</taxon>
        <taxon>Gunneridae</taxon>
        <taxon>Pentapetalae</taxon>
        <taxon>rosids</taxon>
        <taxon>fabids</taxon>
        <taxon>Malpighiales</taxon>
        <taxon>Salicaceae</taxon>
        <taxon>Saliceae</taxon>
        <taxon>Salix</taxon>
    </lineage>
</organism>
<gene>
    <name evidence="1" type="ORF">OIU74_010723</name>
</gene>
<accession>A0A9Q0YSQ8</accession>